<dbReference type="AlphaFoldDB" id="A0A438GP62"/>
<proteinExistence type="predicted"/>
<dbReference type="EMBL" id="QGNW01000378">
    <property type="protein sequence ID" value="RVW74003.1"/>
    <property type="molecule type" value="Genomic_DNA"/>
</dbReference>
<comment type="caution">
    <text evidence="1">The sequence shown here is derived from an EMBL/GenBank/DDBJ whole genome shotgun (WGS) entry which is preliminary data.</text>
</comment>
<gene>
    <name evidence="1" type="ORF">CK203_055847</name>
</gene>
<accession>A0A438GP62</accession>
<dbReference type="Proteomes" id="UP000288805">
    <property type="component" value="Unassembled WGS sequence"/>
</dbReference>
<reference evidence="1 2" key="1">
    <citation type="journal article" date="2018" name="PLoS Genet.">
        <title>Population sequencing reveals clonal diversity and ancestral inbreeding in the grapevine cultivar Chardonnay.</title>
        <authorList>
            <person name="Roach M.J."/>
            <person name="Johnson D.L."/>
            <person name="Bohlmann J."/>
            <person name="van Vuuren H.J."/>
            <person name="Jones S.J."/>
            <person name="Pretorius I.S."/>
            <person name="Schmidt S.A."/>
            <person name="Borneman A.R."/>
        </authorList>
    </citation>
    <scope>NUCLEOTIDE SEQUENCE [LARGE SCALE GENOMIC DNA]</scope>
    <source>
        <strain evidence="2">cv. Chardonnay</strain>
        <tissue evidence="1">Leaf</tissue>
    </source>
</reference>
<protein>
    <submittedName>
        <fullName evidence="1">Uncharacterized protein</fullName>
    </submittedName>
</protein>
<sequence>MGVQSLFIDAWIREAQEASRLVENLEIKIENNPQQALGDTARSNLFDLGIKLDRLESLLHNPPSKPILIIVRGIVLDTVSIINGIVYALCPMSYAQGPWEVMKPCLLFFSSALLFSLPSHWSTNLQFLGLASWQSICHSFHLFVKSHASYGNLILALHAKGECDLSSGALISMVWRDYGMDAIRGLVIMSQIWDVPDYNQSTLAIC</sequence>
<name>A0A438GP62_VITVI</name>
<evidence type="ECO:0000313" key="2">
    <source>
        <dbReference type="Proteomes" id="UP000288805"/>
    </source>
</evidence>
<organism evidence="1 2">
    <name type="scientific">Vitis vinifera</name>
    <name type="common">Grape</name>
    <dbReference type="NCBI Taxonomy" id="29760"/>
    <lineage>
        <taxon>Eukaryota</taxon>
        <taxon>Viridiplantae</taxon>
        <taxon>Streptophyta</taxon>
        <taxon>Embryophyta</taxon>
        <taxon>Tracheophyta</taxon>
        <taxon>Spermatophyta</taxon>
        <taxon>Magnoliopsida</taxon>
        <taxon>eudicotyledons</taxon>
        <taxon>Gunneridae</taxon>
        <taxon>Pentapetalae</taxon>
        <taxon>rosids</taxon>
        <taxon>Vitales</taxon>
        <taxon>Vitaceae</taxon>
        <taxon>Viteae</taxon>
        <taxon>Vitis</taxon>
    </lineage>
</organism>
<evidence type="ECO:0000313" key="1">
    <source>
        <dbReference type="EMBL" id="RVW74003.1"/>
    </source>
</evidence>